<dbReference type="GO" id="GO:0005544">
    <property type="term" value="F:calcium-dependent phospholipid binding"/>
    <property type="evidence" value="ECO:0007669"/>
    <property type="project" value="UniProtKB-KW"/>
</dbReference>
<dbReference type="GO" id="GO:0005737">
    <property type="term" value="C:cytoplasm"/>
    <property type="evidence" value="ECO:0007669"/>
    <property type="project" value="TreeGrafter"/>
</dbReference>
<dbReference type="PANTHER" id="PTHR10502:SF188">
    <property type="entry name" value="ANNEXIN"/>
    <property type="match status" value="1"/>
</dbReference>
<dbReference type="Gene3D" id="1.10.220.10">
    <property type="entry name" value="Annexin"/>
    <property type="match status" value="4"/>
</dbReference>
<dbReference type="InterPro" id="IPR037104">
    <property type="entry name" value="Annexin_sf"/>
</dbReference>
<name>A0AAV1BEI0_VICFA</name>
<evidence type="ECO:0000256" key="2">
    <source>
        <dbReference type="ARBA" id="ARBA00022837"/>
    </source>
</evidence>
<organism evidence="6 7">
    <name type="scientific">Vicia faba</name>
    <name type="common">Broad bean</name>
    <name type="synonym">Faba vulgaris</name>
    <dbReference type="NCBI Taxonomy" id="3906"/>
    <lineage>
        <taxon>Eukaryota</taxon>
        <taxon>Viridiplantae</taxon>
        <taxon>Streptophyta</taxon>
        <taxon>Embryophyta</taxon>
        <taxon>Tracheophyta</taxon>
        <taxon>Spermatophyta</taxon>
        <taxon>Magnoliopsida</taxon>
        <taxon>eudicotyledons</taxon>
        <taxon>Gunneridae</taxon>
        <taxon>Pentapetalae</taxon>
        <taxon>rosids</taxon>
        <taxon>fabids</taxon>
        <taxon>Fabales</taxon>
        <taxon>Fabaceae</taxon>
        <taxon>Papilionoideae</taxon>
        <taxon>50 kb inversion clade</taxon>
        <taxon>NPAAA clade</taxon>
        <taxon>Hologalegina</taxon>
        <taxon>IRL clade</taxon>
        <taxon>Fabeae</taxon>
        <taxon>Vicia</taxon>
    </lineage>
</organism>
<dbReference type="GO" id="GO:0005886">
    <property type="term" value="C:plasma membrane"/>
    <property type="evidence" value="ECO:0007669"/>
    <property type="project" value="TreeGrafter"/>
</dbReference>
<keyword evidence="1 5" id="KW-0677">Repeat</keyword>
<dbReference type="PRINTS" id="PR00196">
    <property type="entry name" value="ANNEXIN"/>
</dbReference>
<dbReference type="Pfam" id="PF00191">
    <property type="entry name" value="Annexin"/>
    <property type="match status" value="4"/>
</dbReference>
<keyword evidence="4 5" id="KW-0111">Calcium/phospholipid-binding</keyword>
<dbReference type="PROSITE" id="PS00223">
    <property type="entry name" value="ANNEXIN_1"/>
    <property type="match status" value="1"/>
</dbReference>
<keyword evidence="2 5" id="KW-0106">Calcium</keyword>
<protein>
    <recommendedName>
        <fullName evidence="5">Annexin</fullName>
    </recommendedName>
</protein>
<dbReference type="GO" id="GO:0009409">
    <property type="term" value="P:response to cold"/>
    <property type="evidence" value="ECO:0007669"/>
    <property type="project" value="TreeGrafter"/>
</dbReference>
<keyword evidence="7" id="KW-1185">Reference proteome</keyword>
<dbReference type="Proteomes" id="UP001157006">
    <property type="component" value="Chromosome 6"/>
</dbReference>
<evidence type="ECO:0000313" key="6">
    <source>
        <dbReference type="EMBL" id="CAI8620068.1"/>
    </source>
</evidence>
<dbReference type="PANTHER" id="PTHR10502">
    <property type="entry name" value="ANNEXIN"/>
    <property type="match status" value="1"/>
</dbReference>
<keyword evidence="3 5" id="KW-0041">Annexin</keyword>
<evidence type="ECO:0000313" key="7">
    <source>
        <dbReference type="Proteomes" id="UP001157006"/>
    </source>
</evidence>
<comment type="domain">
    <text evidence="5">A pair of annexin repeats may form one binding site for calcium and phospholipid.</text>
</comment>
<dbReference type="GO" id="GO:0001786">
    <property type="term" value="F:phosphatidylserine binding"/>
    <property type="evidence" value="ECO:0007669"/>
    <property type="project" value="TreeGrafter"/>
</dbReference>
<dbReference type="FunFam" id="1.10.220.10:FF:000001">
    <property type="entry name" value="Annexin"/>
    <property type="match status" value="1"/>
</dbReference>
<dbReference type="GO" id="GO:0009408">
    <property type="term" value="P:response to heat"/>
    <property type="evidence" value="ECO:0007669"/>
    <property type="project" value="TreeGrafter"/>
</dbReference>
<accession>A0AAV1BEI0</accession>
<dbReference type="GO" id="GO:0009651">
    <property type="term" value="P:response to salt stress"/>
    <property type="evidence" value="ECO:0007669"/>
    <property type="project" value="TreeGrafter"/>
</dbReference>
<dbReference type="AlphaFoldDB" id="A0AAV1BEI0"/>
<evidence type="ECO:0000256" key="1">
    <source>
        <dbReference type="ARBA" id="ARBA00022737"/>
    </source>
</evidence>
<dbReference type="SUPFAM" id="SSF47874">
    <property type="entry name" value="Annexin"/>
    <property type="match status" value="1"/>
</dbReference>
<evidence type="ECO:0000256" key="5">
    <source>
        <dbReference type="RuleBase" id="RU003540"/>
    </source>
</evidence>
<proteinExistence type="inferred from homology"/>
<evidence type="ECO:0000256" key="4">
    <source>
        <dbReference type="ARBA" id="ARBA00023302"/>
    </source>
</evidence>
<evidence type="ECO:0000256" key="3">
    <source>
        <dbReference type="ARBA" id="ARBA00023216"/>
    </source>
</evidence>
<gene>
    <name evidence="6" type="ORF">VFH_VI201080</name>
</gene>
<dbReference type="InterPro" id="IPR018252">
    <property type="entry name" value="Annexin_repeat_CS"/>
</dbReference>
<dbReference type="EMBL" id="OX451741">
    <property type="protein sequence ID" value="CAI8620068.1"/>
    <property type="molecule type" value="Genomic_DNA"/>
</dbReference>
<dbReference type="PROSITE" id="PS51897">
    <property type="entry name" value="ANNEXIN_2"/>
    <property type="match status" value="4"/>
</dbReference>
<comment type="similarity">
    <text evidence="5">Belongs to the annexin family.</text>
</comment>
<dbReference type="InterPro" id="IPR018502">
    <property type="entry name" value="Annexin_repeat"/>
</dbReference>
<dbReference type="SMART" id="SM00335">
    <property type="entry name" value="ANX"/>
    <property type="match status" value="4"/>
</dbReference>
<dbReference type="GO" id="GO:0009414">
    <property type="term" value="P:response to water deprivation"/>
    <property type="evidence" value="ECO:0007669"/>
    <property type="project" value="TreeGrafter"/>
</dbReference>
<dbReference type="GO" id="GO:0005509">
    <property type="term" value="F:calcium ion binding"/>
    <property type="evidence" value="ECO:0007669"/>
    <property type="project" value="InterPro"/>
</dbReference>
<reference evidence="6 7" key="1">
    <citation type="submission" date="2023-01" db="EMBL/GenBank/DDBJ databases">
        <authorList>
            <person name="Kreplak J."/>
        </authorList>
    </citation>
    <scope>NUCLEOTIDE SEQUENCE [LARGE SCALE GENOMIC DNA]</scope>
</reference>
<dbReference type="FunFam" id="1.10.220.10:FF:000002">
    <property type="entry name" value="Annexin"/>
    <property type="match status" value="1"/>
</dbReference>
<dbReference type="InterPro" id="IPR001464">
    <property type="entry name" value="Annexin"/>
</dbReference>
<sequence length="315" mass="36096">MSTLVVPPVPCTPKDDAMQLHRAFKGFRCDTSSVINILAHRDATQRAYLQHEYTSLYSQDLLKRISSKLSGRLENAILLWMHCPAGRDALILKQTLTVNKNLEAATEVICSRTPSQLQYLRHIYYAKFGVYLEQDIERNTSRDHKKILLAYVSTPRHEGPEVDKEMAENDALVLYKAGERRLGTDEKTFVRIISERSAAQLAAINQFYRSNYGHSLKKAIKKETSGYFGRALFTIVQCADNRAKYFAKVLRRAMKGLGTDDKKLTRVIVTRSEIDLRYIKEEYLKKYKKTLNDAVHSETSGHYRVFLLSLLGPNQ</sequence>